<proteinExistence type="predicted"/>
<reference evidence="2 3" key="1">
    <citation type="submission" date="2017-06" db="EMBL/GenBank/DDBJ databases">
        <title>Description of Rhodopirellula bahusiensis sp. nov.</title>
        <authorList>
            <person name="Kizina J."/>
            <person name="Harder J."/>
        </authorList>
    </citation>
    <scope>NUCLEOTIDE SEQUENCE [LARGE SCALE GENOMIC DNA]</scope>
    <source>
        <strain evidence="2 3">SWK21</strain>
    </source>
</reference>
<dbReference type="EMBL" id="NIZW01000010">
    <property type="protein sequence ID" value="PHQ34590.1"/>
    <property type="molecule type" value="Genomic_DNA"/>
</dbReference>
<evidence type="ECO:0000313" key="2">
    <source>
        <dbReference type="EMBL" id="PHQ34590.1"/>
    </source>
</evidence>
<sequence length="410" mass="45203">MFGTTQPKEQFAIDAIDALAYRSTDKPTFELSKGAEAMANKPLWAIAAECLQHAGHQVDIYGNPELIAERAMQLGGLDRVTSFAATEDRRYIGASGSPNATPGDFPNILSGLANKFLDTVELDEDYSFDQVSALMPNALTDFKPMPLINRGTVDELDELQDAEQFKEIGLEEEVLSYVFVRRFGNKFGWTPKMIADDDMNAFSEGMLGLQEAWQTTQNRLVLDRFTSNENLLDGSPLFADRPDVGTATNNNIRSGGAVPSDSEWGEMETLYSDIGGIGTQQRVRGSLNTILTPTGAPAQAARRTFFPLNRDGLENKVASTTAEVGLYRGEVAVVPESELRSVSASTWYGMRSPTRLRTATVVRGYFKGYGTQGRRERWYDPGNKTIYVSIEGRIAAAVKNWRYAVKNQVA</sequence>
<comment type="caution">
    <text evidence="2">The sequence shown here is derived from an EMBL/GenBank/DDBJ whole genome shotgun (WGS) entry which is preliminary data.</text>
</comment>
<organism evidence="2 3">
    <name type="scientific">Rhodopirellula bahusiensis</name>
    <dbReference type="NCBI Taxonomy" id="2014065"/>
    <lineage>
        <taxon>Bacteria</taxon>
        <taxon>Pseudomonadati</taxon>
        <taxon>Planctomycetota</taxon>
        <taxon>Planctomycetia</taxon>
        <taxon>Pirellulales</taxon>
        <taxon>Pirellulaceae</taxon>
        <taxon>Rhodopirellula</taxon>
    </lineage>
</organism>
<dbReference type="OrthoDB" id="9806592at2"/>
<dbReference type="RefSeq" id="WP_099261338.1">
    <property type="nucleotide sequence ID" value="NZ_NIZW01000010.1"/>
</dbReference>
<protein>
    <submittedName>
        <fullName evidence="2">Uncharacterized protein</fullName>
    </submittedName>
</protein>
<dbReference type="AlphaFoldDB" id="A0A2G1W6X9"/>
<dbReference type="Proteomes" id="UP000225740">
    <property type="component" value="Unassembled WGS sequence"/>
</dbReference>
<dbReference type="GeneID" id="90609273"/>
<evidence type="ECO:0000313" key="3">
    <source>
        <dbReference type="Proteomes" id="UP000225740"/>
    </source>
</evidence>
<keyword evidence="3" id="KW-1185">Reference proteome</keyword>
<gene>
    <name evidence="2" type="ORF">CEE69_14340</name>
</gene>
<evidence type="ECO:0000256" key="1">
    <source>
        <dbReference type="SAM" id="MobiDB-lite"/>
    </source>
</evidence>
<dbReference type="Pfam" id="PF25209">
    <property type="entry name" value="Phage_capsid_4"/>
    <property type="match status" value="1"/>
</dbReference>
<feature type="region of interest" description="Disordered" evidence="1">
    <location>
        <begin position="242"/>
        <end position="261"/>
    </location>
</feature>
<name>A0A2G1W6X9_9BACT</name>
<accession>A0A2G1W6X9</accession>